<reference evidence="2 3" key="1">
    <citation type="submission" date="2020-04" db="EMBL/GenBank/DDBJ databases">
        <authorList>
            <person name="Yoon J."/>
        </authorList>
    </citation>
    <scope>NUCLEOTIDE SEQUENCE [LARGE SCALE GENOMIC DNA]</scope>
    <source>
        <strain evidence="2 3">DJ-13</strain>
    </source>
</reference>
<keyword evidence="1" id="KW-0732">Signal</keyword>
<sequence>MKNAYFILLFMVSLVLKAQSEDSSCQLLYSNVTNALSHTKKAVDVTGFDHQVYFAKRALSIFEDSKKHIELCQCSAVEDKSFEISKNLKKAVDPIDWYAGRFYSKKALEEIDGLITLLDYCSTSSYVEPIMASNNDEQKDAGEDIESAHLQYNSYLEDLNSSIEKLLFQLEKDFTTGQEGDVIQRKFYSERTKKLLQSAILQIEESNE</sequence>
<evidence type="ECO:0000313" key="3">
    <source>
        <dbReference type="Proteomes" id="UP000718451"/>
    </source>
</evidence>
<evidence type="ECO:0000313" key="2">
    <source>
        <dbReference type="EMBL" id="NKI32120.1"/>
    </source>
</evidence>
<comment type="caution">
    <text evidence="2">The sequence shown here is derived from an EMBL/GenBank/DDBJ whole genome shotgun (WGS) entry which is preliminary data.</text>
</comment>
<dbReference type="Proteomes" id="UP000718451">
    <property type="component" value="Unassembled WGS sequence"/>
</dbReference>
<organism evidence="2 3">
    <name type="scientific">Croceivirga thetidis</name>
    <dbReference type="NCBI Taxonomy" id="2721623"/>
    <lineage>
        <taxon>Bacteria</taxon>
        <taxon>Pseudomonadati</taxon>
        <taxon>Bacteroidota</taxon>
        <taxon>Flavobacteriia</taxon>
        <taxon>Flavobacteriales</taxon>
        <taxon>Flavobacteriaceae</taxon>
        <taxon>Croceivirga</taxon>
    </lineage>
</organism>
<feature type="chain" id="PRO_5045303085" evidence="1">
    <location>
        <begin position="19"/>
        <end position="208"/>
    </location>
</feature>
<keyword evidence="3" id="KW-1185">Reference proteome</keyword>
<feature type="signal peptide" evidence="1">
    <location>
        <begin position="1"/>
        <end position="18"/>
    </location>
</feature>
<accession>A0ABX1GQD8</accession>
<dbReference type="RefSeq" id="WP_168552341.1">
    <property type="nucleotide sequence ID" value="NZ_JAAWWL010000002.1"/>
</dbReference>
<name>A0ABX1GQD8_9FLAO</name>
<protein>
    <submittedName>
        <fullName evidence="2">Uncharacterized protein</fullName>
    </submittedName>
</protein>
<proteinExistence type="predicted"/>
<dbReference type="EMBL" id="JAAWWL010000002">
    <property type="protein sequence ID" value="NKI32120.1"/>
    <property type="molecule type" value="Genomic_DNA"/>
</dbReference>
<evidence type="ECO:0000256" key="1">
    <source>
        <dbReference type="SAM" id="SignalP"/>
    </source>
</evidence>
<gene>
    <name evidence="2" type="ORF">HCU67_09225</name>
</gene>